<protein>
    <submittedName>
        <fullName evidence="1">Uncharacterized protein</fullName>
    </submittedName>
</protein>
<proteinExistence type="predicted"/>
<dbReference type="EMBL" id="SSSM01000006">
    <property type="protein sequence ID" value="THG28587.1"/>
    <property type="molecule type" value="Genomic_DNA"/>
</dbReference>
<dbReference type="OrthoDB" id="1550983at2"/>
<sequence>MTIHLNDAGLKHAKSLIRAGDVVVDEPGDWSSAQASTSDENAFLEKHGWAEYAEWFLAYDDSENEETKGRFKFPYGDFGKVHRSGVIAAEQRAGSEHDRKVEAAAKELLELIDKD</sequence>
<gene>
    <name evidence="1" type="ORF">E6C64_17450</name>
</gene>
<evidence type="ECO:0000313" key="2">
    <source>
        <dbReference type="Proteomes" id="UP000309133"/>
    </source>
</evidence>
<keyword evidence="2" id="KW-1185">Reference proteome</keyword>
<organism evidence="1 2">
    <name type="scientific">Naasia lichenicola</name>
    <dbReference type="NCBI Taxonomy" id="2565933"/>
    <lineage>
        <taxon>Bacteria</taxon>
        <taxon>Bacillati</taxon>
        <taxon>Actinomycetota</taxon>
        <taxon>Actinomycetes</taxon>
        <taxon>Micrococcales</taxon>
        <taxon>Microbacteriaceae</taxon>
        <taxon>Naasia</taxon>
    </lineage>
</organism>
<name>A0A4V3WSM0_9MICO</name>
<dbReference type="AlphaFoldDB" id="A0A4V3WSM0"/>
<accession>A0A4V3WSM0</accession>
<evidence type="ECO:0000313" key="1">
    <source>
        <dbReference type="EMBL" id="THG28587.1"/>
    </source>
</evidence>
<dbReference type="RefSeq" id="WP_136428947.1">
    <property type="nucleotide sequence ID" value="NZ_SSSM01000006.1"/>
</dbReference>
<comment type="caution">
    <text evidence="1">The sequence shown here is derived from an EMBL/GenBank/DDBJ whole genome shotgun (WGS) entry which is preliminary data.</text>
</comment>
<reference evidence="1 2" key="1">
    <citation type="submission" date="2019-04" db="EMBL/GenBank/DDBJ databases">
        <authorList>
            <person name="Jiang L."/>
        </authorList>
    </citation>
    <scope>NUCLEOTIDE SEQUENCE [LARGE SCALE GENOMIC DNA]</scope>
    <source>
        <strain evidence="1 2">YIM 131853</strain>
    </source>
</reference>
<dbReference type="Proteomes" id="UP000309133">
    <property type="component" value="Unassembled WGS sequence"/>
</dbReference>